<proteinExistence type="predicted"/>
<evidence type="ECO:0000313" key="1">
    <source>
        <dbReference type="EMBL" id="MWK56896.1"/>
    </source>
</evidence>
<dbReference type="Pfam" id="PF23140">
    <property type="entry name" value="Gp80"/>
    <property type="match status" value="1"/>
</dbReference>
<reference evidence="1 2" key="1">
    <citation type="submission" date="2019-12" db="EMBL/GenBank/DDBJ databases">
        <title>Draft genome sequence of Pseudomonas otitidis recovered from a chicken carcass.</title>
        <authorList>
            <person name="Vieira T.R."/>
            <person name="Oliviera E.F.C."/>
            <person name="Silva N.M.V."/>
            <person name="Sambrano G.E."/>
            <person name="Cibulski S.P."/>
            <person name="Cardoso M.R.I."/>
        </authorList>
    </citation>
    <scope>NUCLEOTIDE SEQUENCE [LARGE SCALE GENOMIC DNA]</scope>
    <source>
        <strain evidence="1 2">25_K</strain>
    </source>
</reference>
<dbReference type="EMBL" id="WTFN01000027">
    <property type="protein sequence ID" value="MWK56896.1"/>
    <property type="molecule type" value="Genomic_DNA"/>
</dbReference>
<accession>A0A7X3H9U0</accession>
<sequence>MSTPTYTSEQIIDLLFTNSTKYVSAHTGDPGATGANEVAAGVDANYARKATSLVKSLSGTIYRARNSADVVFNAAAAGSSYSVTHLGIWDAASGGNFLAALPLPAALPVVAGAINAFALNDIVIRGD</sequence>
<name>A0A7X3H9U0_9GAMM</name>
<dbReference type="InterPro" id="IPR056908">
    <property type="entry name" value="Gp80-like"/>
</dbReference>
<dbReference type="RefSeq" id="WP_160481021.1">
    <property type="nucleotide sequence ID" value="NZ_WTFN01000027.1"/>
</dbReference>
<dbReference type="AlphaFoldDB" id="A0A7X3H9U0"/>
<protein>
    <submittedName>
        <fullName evidence="1">Uncharacterized protein</fullName>
    </submittedName>
</protein>
<dbReference type="Proteomes" id="UP000461288">
    <property type="component" value="Unassembled WGS sequence"/>
</dbReference>
<organism evidence="1 2">
    <name type="scientific">Metapseudomonas otitidis</name>
    <dbReference type="NCBI Taxonomy" id="319939"/>
    <lineage>
        <taxon>Bacteria</taxon>
        <taxon>Pseudomonadati</taxon>
        <taxon>Pseudomonadota</taxon>
        <taxon>Gammaproteobacteria</taxon>
        <taxon>Pseudomonadales</taxon>
        <taxon>Pseudomonadaceae</taxon>
        <taxon>Metapseudomonas</taxon>
    </lineage>
</organism>
<comment type="caution">
    <text evidence="1">The sequence shown here is derived from an EMBL/GenBank/DDBJ whole genome shotgun (WGS) entry which is preliminary data.</text>
</comment>
<gene>
    <name evidence="1" type="ORF">GO594_12990</name>
</gene>
<evidence type="ECO:0000313" key="2">
    <source>
        <dbReference type="Proteomes" id="UP000461288"/>
    </source>
</evidence>